<gene>
    <name evidence="3" type="ORF">SCF082_LOCUS38166</name>
</gene>
<evidence type="ECO:0000313" key="3">
    <source>
        <dbReference type="EMBL" id="CAK9080016.1"/>
    </source>
</evidence>
<evidence type="ECO:0000256" key="1">
    <source>
        <dbReference type="SAM" id="MobiDB-lite"/>
    </source>
</evidence>
<reference evidence="3 4" key="1">
    <citation type="submission" date="2024-02" db="EMBL/GenBank/DDBJ databases">
        <authorList>
            <person name="Chen Y."/>
            <person name="Shah S."/>
            <person name="Dougan E. K."/>
            <person name="Thang M."/>
            <person name="Chan C."/>
        </authorList>
    </citation>
    <scope>NUCLEOTIDE SEQUENCE [LARGE SCALE GENOMIC DNA]</scope>
</reference>
<name>A0ABP0PWX8_9DINO</name>
<dbReference type="InterPro" id="IPR013783">
    <property type="entry name" value="Ig-like_fold"/>
</dbReference>
<dbReference type="SMART" id="SM01065">
    <property type="entry name" value="CBM_2"/>
    <property type="match status" value="1"/>
</dbReference>
<feature type="region of interest" description="Disordered" evidence="1">
    <location>
        <begin position="105"/>
        <end position="136"/>
    </location>
</feature>
<organism evidence="3 4">
    <name type="scientific">Durusdinium trenchii</name>
    <dbReference type="NCBI Taxonomy" id="1381693"/>
    <lineage>
        <taxon>Eukaryota</taxon>
        <taxon>Sar</taxon>
        <taxon>Alveolata</taxon>
        <taxon>Dinophyceae</taxon>
        <taxon>Suessiales</taxon>
        <taxon>Symbiodiniaceae</taxon>
        <taxon>Durusdinium</taxon>
    </lineage>
</organism>
<proteinExistence type="predicted"/>
<dbReference type="Proteomes" id="UP001642464">
    <property type="component" value="Unassembled WGS sequence"/>
</dbReference>
<dbReference type="InterPro" id="IPR002044">
    <property type="entry name" value="CBM20"/>
</dbReference>
<evidence type="ECO:0000313" key="4">
    <source>
        <dbReference type="Proteomes" id="UP001642464"/>
    </source>
</evidence>
<dbReference type="Pfam" id="PF00686">
    <property type="entry name" value="CBM_20"/>
    <property type="match status" value="1"/>
</dbReference>
<keyword evidence="4" id="KW-1185">Reference proteome</keyword>
<comment type="caution">
    <text evidence="3">The sequence shown here is derived from an EMBL/GenBank/DDBJ whole genome shotgun (WGS) entry which is preliminary data.</text>
</comment>
<feature type="domain" description="CBM20" evidence="2">
    <location>
        <begin position="1"/>
        <end position="102"/>
    </location>
</feature>
<dbReference type="EMBL" id="CAXAMM010038680">
    <property type="protein sequence ID" value="CAK9080016.1"/>
    <property type="molecule type" value="Genomic_DNA"/>
</dbReference>
<keyword evidence="3" id="KW-0808">Transferase</keyword>
<keyword evidence="3" id="KW-0418">Kinase</keyword>
<dbReference type="PANTHER" id="PTHR15048">
    <property type="entry name" value="STARCH-BINDING DOMAIN-CONTAINING PROTEIN 1"/>
    <property type="match status" value="1"/>
</dbReference>
<dbReference type="Gene3D" id="2.60.40.10">
    <property type="entry name" value="Immunoglobulins"/>
    <property type="match status" value="1"/>
</dbReference>
<evidence type="ECO:0000259" key="2">
    <source>
        <dbReference type="PROSITE" id="PS51166"/>
    </source>
</evidence>
<dbReference type="PROSITE" id="PS51166">
    <property type="entry name" value="CBM20"/>
    <property type="match status" value="1"/>
</dbReference>
<dbReference type="InterPro" id="IPR013784">
    <property type="entry name" value="Carb-bd-like_fold"/>
</dbReference>
<feature type="non-terminal residue" evidence="3">
    <location>
        <position position="170"/>
    </location>
</feature>
<sequence>MSITLDAECSITQEGDVLCLIGSDVALGAWDAQKSIQLETSASLFPRWQACLPLSASGSECKLIVRRKGGHIDWEPGENRQLPSTSVPATMRMTYGRREIDLIPETSSNGYAADPKSSPEASPTFQEMAGNFNRPKSRTDLRQRLMDLGEFQKNIEERYEMEKTKLGEGG</sequence>
<accession>A0ABP0PWX8</accession>
<dbReference type="SUPFAM" id="SSF49452">
    <property type="entry name" value="Starch-binding domain-like"/>
    <property type="match status" value="1"/>
</dbReference>
<protein>
    <submittedName>
        <fullName evidence="3">Calcium-dependent protein kinase 3</fullName>
    </submittedName>
</protein>
<dbReference type="GO" id="GO:0016301">
    <property type="term" value="F:kinase activity"/>
    <property type="evidence" value="ECO:0007669"/>
    <property type="project" value="UniProtKB-KW"/>
</dbReference>
<dbReference type="PANTHER" id="PTHR15048:SF0">
    <property type="entry name" value="STARCH-BINDING DOMAIN-CONTAINING PROTEIN 1"/>
    <property type="match status" value="1"/>
</dbReference>